<dbReference type="InterPro" id="IPR036465">
    <property type="entry name" value="vWFA_dom_sf"/>
</dbReference>
<evidence type="ECO:0000256" key="1">
    <source>
        <dbReference type="SAM" id="Phobius"/>
    </source>
</evidence>
<feature type="domain" description="VWFA" evidence="2">
    <location>
        <begin position="299"/>
        <end position="467"/>
    </location>
</feature>
<dbReference type="OrthoDB" id="10021899at2759"/>
<dbReference type="OMA" id="EHFEFKP"/>
<dbReference type="PANTHER" id="PTHR10579">
    <property type="entry name" value="CALCIUM-ACTIVATED CHLORIDE CHANNEL REGULATOR"/>
    <property type="match status" value="1"/>
</dbReference>
<keyword evidence="1" id="KW-0472">Membrane</keyword>
<proteinExistence type="predicted"/>
<dbReference type="SMART" id="SM00327">
    <property type="entry name" value="VWA"/>
    <property type="match status" value="1"/>
</dbReference>
<organism evidence="3">
    <name type="scientific">Capitella teleta</name>
    <name type="common">Polychaete worm</name>
    <dbReference type="NCBI Taxonomy" id="283909"/>
    <lineage>
        <taxon>Eukaryota</taxon>
        <taxon>Metazoa</taxon>
        <taxon>Spiralia</taxon>
        <taxon>Lophotrochozoa</taxon>
        <taxon>Annelida</taxon>
        <taxon>Polychaeta</taxon>
        <taxon>Sedentaria</taxon>
        <taxon>Scolecida</taxon>
        <taxon>Capitellidae</taxon>
        <taxon>Capitella</taxon>
    </lineage>
</organism>
<dbReference type="Gene3D" id="3.40.50.410">
    <property type="entry name" value="von Willebrand factor, type A domain"/>
    <property type="match status" value="1"/>
</dbReference>
<keyword evidence="5" id="KW-1185">Reference proteome</keyword>
<evidence type="ECO:0000313" key="4">
    <source>
        <dbReference type="EnsemblMetazoa" id="CapteP225062"/>
    </source>
</evidence>
<dbReference type="PROSITE" id="PS50234">
    <property type="entry name" value="VWFA"/>
    <property type="match status" value="1"/>
</dbReference>
<dbReference type="PANTHER" id="PTHR10579:SF177">
    <property type="entry name" value="CALCIUM-ACTIVATED CHLORIDE CHANNEL REGULATOR 4-LIKE PROTEIN"/>
    <property type="match status" value="1"/>
</dbReference>
<evidence type="ECO:0000313" key="3">
    <source>
        <dbReference type="EMBL" id="ELU00456.1"/>
    </source>
</evidence>
<dbReference type="NCBIfam" id="NF041940">
    <property type="entry name" value="choice_anch_X"/>
    <property type="match status" value="1"/>
</dbReference>
<dbReference type="Pfam" id="PF00092">
    <property type="entry name" value="VWA"/>
    <property type="match status" value="1"/>
</dbReference>
<dbReference type="EMBL" id="AMQN01009703">
    <property type="status" value="NOT_ANNOTATED_CDS"/>
    <property type="molecule type" value="Genomic_DNA"/>
</dbReference>
<reference evidence="5" key="1">
    <citation type="submission" date="2012-12" db="EMBL/GenBank/DDBJ databases">
        <authorList>
            <person name="Hellsten U."/>
            <person name="Grimwood J."/>
            <person name="Chapman J.A."/>
            <person name="Shapiro H."/>
            <person name="Aerts A."/>
            <person name="Otillar R.P."/>
            <person name="Terry A.Y."/>
            <person name="Boore J.L."/>
            <person name="Simakov O."/>
            <person name="Marletaz F."/>
            <person name="Cho S.-J."/>
            <person name="Edsinger-Gonzales E."/>
            <person name="Havlak P."/>
            <person name="Kuo D.-H."/>
            <person name="Larsson T."/>
            <person name="Lv J."/>
            <person name="Arendt D."/>
            <person name="Savage R."/>
            <person name="Osoegawa K."/>
            <person name="de Jong P."/>
            <person name="Lindberg D.R."/>
            <person name="Seaver E.C."/>
            <person name="Weisblat D.A."/>
            <person name="Putnam N.H."/>
            <person name="Grigoriev I.V."/>
            <person name="Rokhsar D.S."/>
        </authorList>
    </citation>
    <scope>NUCLEOTIDE SEQUENCE</scope>
    <source>
        <strain evidence="5">I ESC-2004</strain>
    </source>
</reference>
<dbReference type="Proteomes" id="UP000014760">
    <property type="component" value="Unassembled WGS sequence"/>
</dbReference>
<dbReference type="CDD" id="cd00198">
    <property type="entry name" value="vWFA"/>
    <property type="match status" value="1"/>
</dbReference>
<dbReference type="SUPFAM" id="SSF53300">
    <property type="entry name" value="vWA-like"/>
    <property type="match status" value="1"/>
</dbReference>
<evidence type="ECO:0000259" key="2">
    <source>
        <dbReference type="PROSITE" id="PS50234"/>
    </source>
</evidence>
<dbReference type="STRING" id="283909.R7U2Z6"/>
<dbReference type="Pfam" id="PF08434">
    <property type="entry name" value="CLCA"/>
    <property type="match status" value="1"/>
</dbReference>
<reference evidence="3 5" key="2">
    <citation type="journal article" date="2013" name="Nature">
        <title>Insights into bilaterian evolution from three spiralian genomes.</title>
        <authorList>
            <person name="Simakov O."/>
            <person name="Marletaz F."/>
            <person name="Cho S.J."/>
            <person name="Edsinger-Gonzales E."/>
            <person name="Havlak P."/>
            <person name="Hellsten U."/>
            <person name="Kuo D.H."/>
            <person name="Larsson T."/>
            <person name="Lv J."/>
            <person name="Arendt D."/>
            <person name="Savage R."/>
            <person name="Osoegawa K."/>
            <person name="de Jong P."/>
            <person name="Grimwood J."/>
            <person name="Chapman J.A."/>
            <person name="Shapiro H."/>
            <person name="Aerts A."/>
            <person name="Otillar R.P."/>
            <person name="Terry A.Y."/>
            <person name="Boore J.L."/>
            <person name="Grigoriev I.V."/>
            <person name="Lindberg D.R."/>
            <person name="Seaver E.C."/>
            <person name="Weisblat D.A."/>
            <person name="Putnam N.H."/>
            <person name="Rokhsar D.S."/>
        </authorList>
    </citation>
    <scope>NUCLEOTIDE SEQUENCE</scope>
    <source>
        <strain evidence="3 5">I ESC-2004</strain>
    </source>
</reference>
<dbReference type="EMBL" id="KB305999">
    <property type="protein sequence ID" value="ELU00456.1"/>
    <property type="molecule type" value="Genomic_DNA"/>
</dbReference>
<dbReference type="HOGENOM" id="CLU_005812_0_1_1"/>
<dbReference type="EnsemblMetazoa" id="CapteT225062">
    <property type="protein sequence ID" value="CapteP225062"/>
    <property type="gene ID" value="CapteG225062"/>
</dbReference>
<feature type="transmembrane region" description="Helical" evidence="1">
    <location>
        <begin position="871"/>
        <end position="895"/>
    </location>
</feature>
<reference evidence="4" key="3">
    <citation type="submission" date="2015-06" db="UniProtKB">
        <authorList>
            <consortium name="EnsemblMetazoa"/>
        </authorList>
    </citation>
    <scope>IDENTIFICATION</scope>
</reference>
<dbReference type="InterPro" id="IPR051266">
    <property type="entry name" value="CLCR"/>
</dbReference>
<dbReference type="InterPro" id="IPR002035">
    <property type="entry name" value="VWF_A"/>
</dbReference>
<keyword evidence="1" id="KW-0812">Transmembrane</keyword>
<name>R7U2Z6_CAPTE</name>
<dbReference type="InterPro" id="IPR013642">
    <property type="entry name" value="CLCA_N"/>
</dbReference>
<keyword evidence="1" id="KW-1133">Transmembrane helix</keyword>
<sequence>MSDLKATACRCNELNFNVKSTFVWRFACQCRNSEFCQCIGLLTLWQIGFDQKAVVKKHFYFGEVTVLIPTTWSAKLTYDDAEQESRDNMDVLIEKKGNNEFTAAPYVLLFTGCGNMGQYIRLTDAFLTDDSEAKRYGPRGKVLVHEWGHYRFGLYDEYPVSDDPQFYVSSSGYVEATRCPLAIEGERYNSKTGESGCHENAAGFPEEACKFKAKSSGMNGFGSLMYKQHLEQITEFCTDDDDGKMLHNSEAKNNQNKECQGKSAWEVIREHKDYINSDASDIDDTTPKFRFVRRKSPPKIILVLDVSGSMNFDNKLNRLRQGCYSFLRFVVSECSEVGIVEFNEAATISMNLTRVTTDLQKNLTNFLPSKARGKTSIGAGLNLALDMMKGDTKGSHIIVVSDGEETVKPFLSAVTDEILTKKVTVHSVAVTREAEKNLDALSSKTKGRKYLFAPDNAMSFFAAFKEIGEIAEESCNKNKSIAVVDKSVRIGKGVKVIQDFILDASLGRDLLIIFELRYNDTVIEVQSPGGNSYKQKDEEFWCQKEYMACQFQLSEAQPGVWNIQFSSNKRAHNISFTVESKAADPSSGAVSASTIWADDSPQDIDSTKATRKPQKVFAKVQKGNSPVLNADAHVIVSRPNAAAYSIKLKDNGAGADSHANDGIYSANFISFSGEGRYSAQAYIEGSDSTTVNEKTVVGVGERDVGKNGTGMKSTGRFRRAAIGQSFRVVKYTSGPGGKNFPPDRIKDLIVTDYDQDQFTVTLEWTAVGAEADVGTATEYDLHYGSNGAEVRKSFLNMQEVTPEMIINGANLSNPQPADSKEVFKIRLSSDQNYYSFGVVAIDKVKRTSRGEVSNIAAVAFVIREPPPDRTIIYVIIGVASVLFVGIIVAGIVAFIRCHPTPTLETINPAYDLSYEAEMPPPLEASPPPSPPARNLQPRRFRGIKVM</sequence>
<evidence type="ECO:0000313" key="5">
    <source>
        <dbReference type="Proteomes" id="UP000014760"/>
    </source>
</evidence>
<dbReference type="AlphaFoldDB" id="R7U2Z6"/>
<protein>
    <recommendedName>
        <fullName evidence="2">VWFA domain-containing protein</fullName>
    </recommendedName>
</protein>
<accession>R7U2Z6</accession>
<gene>
    <name evidence="3" type="ORF">CAPTEDRAFT_225062</name>
</gene>